<dbReference type="PANTHER" id="PTHR12236:SF95">
    <property type="entry name" value="CUTICULAR PROTEIN 76BD, ISOFORM C-RELATED"/>
    <property type="match status" value="1"/>
</dbReference>
<dbReference type="Proteomes" id="UP000235965">
    <property type="component" value="Unassembled WGS sequence"/>
</dbReference>
<dbReference type="GO" id="GO:0031012">
    <property type="term" value="C:extracellular matrix"/>
    <property type="evidence" value="ECO:0007669"/>
    <property type="project" value="TreeGrafter"/>
</dbReference>
<name>A0A2J7RMC3_9NEOP</name>
<keyword evidence="4" id="KW-1185">Reference proteome</keyword>
<dbReference type="PRINTS" id="PR00947">
    <property type="entry name" value="CUTICLE"/>
</dbReference>
<dbReference type="PANTHER" id="PTHR12236">
    <property type="entry name" value="STRUCTURAL CONTITUENT OF CUTICLE"/>
    <property type="match status" value="1"/>
</dbReference>
<dbReference type="GO" id="GO:0005615">
    <property type="term" value="C:extracellular space"/>
    <property type="evidence" value="ECO:0007669"/>
    <property type="project" value="TreeGrafter"/>
</dbReference>
<accession>A0A2J7RMC3</accession>
<dbReference type="EMBL" id="NEVH01002564">
    <property type="protein sequence ID" value="PNF41980.1"/>
    <property type="molecule type" value="Genomic_DNA"/>
</dbReference>
<dbReference type="AlphaFoldDB" id="A0A2J7RMC3"/>
<organism evidence="3 4">
    <name type="scientific">Cryptotermes secundus</name>
    <dbReference type="NCBI Taxonomy" id="105785"/>
    <lineage>
        <taxon>Eukaryota</taxon>
        <taxon>Metazoa</taxon>
        <taxon>Ecdysozoa</taxon>
        <taxon>Arthropoda</taxon>
        <taxon>Hexapoda</taxon>
        <taxon>Insecta</taxon>
        <taxon>Pterygota</taxon>
        <taxon>Neoptera</taxon>
        <taxon>Polyneoptera</taxon>
        <taxon>Dictyoptera</taxon>
        <taxon>Blattodea</taxon>
        <taxon>Blattoidea</taxon>
        <taxon>Termitoidae</taxon>
        <taxon>Kalotermitidae</taxon>
        <taxon>Cryptotermitinae</taxon>
        <taxon>Cryptotermes</taxon>
    </lineage>
</organism>
<keyword evidence="1 2" id="KW-0193">Cuticle</keyword>
<dbReference type="OrthoDB" id="6382835at2759"/>
<proteinExistence type="predicted"/>
<gene>
    <name evidence="3" type="ORF">B7P43_G13675</name>
</gene>
<dbReference type="InterPro" id="IPR051217">
    <property type="entry name" value="Insect_Cuticle_Struc_Prot"/>
</dbReference>
<dbReference type="InterPro" id="IPR031311">
    <property type="entry name" value="CHIT_BIND_RR_consensus"/>
</dbReference>
<evidence type="ECO:0000256" key="1">
    <source>
        <dbReference type="ARBA" id="ARBA00022460"/>
    </source>
</evidence>
<sequence>MQSVPRLYNGEQLPLRKSLETAVRGVGVRCELGACLGVSGVELRVRQLEANLLEETQTAAVPTRLNFLLHEMTLMKVVIFATLLIASYAAPVYESHSLGHNVPVATVPHAPTVRYTHGHAVIAHAPVEVEHHAPANYEFKYGVNDGHTHDVKEQAEKRVGDKVEGYYSLLEPDGTTRTVHYTADHHNGFNAVVSKSGQAVHPAGPVHTAAAAPSYAHAAPVVSHPHAPSYSHAAPLVSYPRAPSYSHAAPLVSYAHAPSYPRATPAVSYSNTVGHGYPADSLGQEHAHYH</sequence>
<dbReference type="GO" id="GO:0042302">
    <property type="term" value="F:structural constituent of cuticle"/>
    <property type="evidence" value="ECO:0007669"/>
    <property type="project" value="UniProtKB-UniRule"/>
</dbReference>
<dbReference type="STRING" id="105785.A0A2J7RMC3"/>
<dbReference type="InParanoid" id="A0A2J7RMC3"/>
<evidence type="ECO:0000313" key="4">
    <source>
        <dbReference type="Proteomes" id="UP000235965"/>
    </source>
</evidence>
<evidence type="ECO:0008006" key="5">
    <source>
        <dbReference type="Google" id="ProtNLM"/>
    </source>
</evidence>
<dbReference type="InterPro" id="IPR000618">
    <property type="entry name" value="Insect_cuticle"/>
</dbReference>
<evidence type="ECO:0000256" key="2">
    <source>
        <dbReference type="PROSITE-ProRule" id="PRU00497"/>
    </source>
</evidence>
<dbReference type="PROSITE" id="PS00233">
    <property type="entry name" value="CHIT_BIND_RR_1"/>
    <property type="match status" value="1"/>
</dbReference>
<protein>
    <recommendedName>
        <fullName evidence="5">Cuticle protein 8</fullName>
    </recommendedName>
</protein>
<evidence type="ECO:0000313" key="3">
    <source>
        <dbReference type="EMBL" id="PNF41980.1"/>
    </source>
</evidence>
<comment type="caution">
    <text evidence="3">The sequence shown here is derived from an EMBL/GenBank/DDBJ whole genome shotgun (WGS) entry which is preliminary data.</text>
</comment>
<dbReference type="PROSITE" id="PS51155">
    <property type="entry name" value="CHIT_BIND_RR_2"/>
    <property type="match status" value="1"/>
</dbReference>
<dbReference type="Pfam" id="PF00379">
    <property type="entry name" value="Chitin_bind_4"/>
    <property type="match status" value="1"/>
</dbReference>
<reference evidence="3 4" key="1">
    <citation type="submission" date="2017-12" db="EMBL/GenBank/DDBJ databases">
        <title>Hemimetabolous genomes reveal molecular basis of termite eusociality.</title>
        <authorList>
            <person name="Harrison M.C."/>
            <person name="Jongepier E."/>
            <person name="Robertson H.M."/>
            <person name="Arning N."/>
            <person name="Bitard-Feildel T."/>
            <person name="Chao H."/>
            <person name="Childers C.P."/>
            <person name="Dinh H."/>
            <person name="Doddapaneni H."/>
            <person name="Dugan S."/>
            <person name="Gowin J."/>
            <person name="Greiner C."/>
            <person name="Han Y."/>
            <person name="Hu H."/>
            <person name="Hughes D.S.T."/>
            <person name="Huylmans A.-K."/>
            <person name="Kemena C."/>
            <person name="Kremer L.P.M."/>
            <person name="Lee S.L."/>
            <person name="Lopez-Ezquerra A."/>
            <person name="Mallet L."/>
            <person name="Monroy-Kuhn J.M."/>
            <person name="Moser A."/>
            <person name="Murali S.C."/>
            <person name="Muzny D.M."/>
            <person name="Otani S."/>
            <person name="Piulachs M.-D."/>
            <person name="Poelchau M."/>
            <person name="Qu J."/>
            <person name="Schaub F."/>
            <person name="Wada-Katsumata A."/>
            <person name="Worley K.C."/>
            <person name="Xie Q."/>
            <person name="Ylla G."/>
            <person name="Poulsen M."/>
            <person name="Gibbs R.A."/>
            <person name="Schal C."/>
            <person name="Richards S."/>
            <person name="Belles X."/>
            <person name="Korb J."/>
            <person name="Bornberg-Bauer E."/>
        </authorList>
    </citation>
    <scope>NUCLEOTIDE SEQUENCE [LARGE SCALE GENOMIC DNA]</scope>
    <source>
        <tissue evidence="3">Whole body</tissue>
    </source>
</reference>